<dbReference type="AlphaFoldDB" id="A0AAF0EPR6"/>
<protein>
    <recommendedName>
        <fullName evidence="2">DUF4187 domain-containing protein</fullName>
    </recommendedName>
</protein>
<reference evidence="3" key="1">
    <citation type="submission" date="2023-03" db="EMBL/GenBank/DDBJ databases">
        <title>Mating type loci evolution in Malassezia.</title>
        <authorList>
            <person name="Coelho M.A."/>
        </authorList>
    </citation>
    <scope>NUCLEOTIDE SEQUENCE</scope>
    <source>
        <strain evidence="3">CBS 11721</strain>
    </source>
</reference>
<keyword evidence="4" id="KW-1185">Reference proteome</keyword>
<dbReference type="PANTHER" id="PTHR21032:SF0">
    <property type="entry name" value="G PATCH DOMAIN-CONTAINING PROTEIN 11"/>
    <property type="match status" value="1"/>
</dbReference>
<evidence type="ECO:0000313" key="3">
    <source>
        <dbReference type="EMBL" id="WFD34326.1"/>
    </source>
</evidence>
<dbReference type="GO" id="GO:0000776">
    <property type="term" value="C:kinetochore"/>
    <property type="evidence" value="ECO:0007669"/>
    <property type="project" value="TreeGrafter"/>
</dbReference>
<dbReference type="SMART" id="SM01173">
    <property type="entry name" value="DUF4187"/>
    <property type="match status" value="1"/>
</dbReference>
<accession>A0AAF0EPR6</accession>
<proteinExistence type="predicted"/>
<evidence type="ECO:0000256" key="1">
    <source>
        <dbReference type="SAM" id="MobiDB-lite"/>
    </source>
</evidence>
<dbReference type="InterPro" id="IPR025239">
    <property type="entry name" value="DUF4187"/>
</dbReference>
<dbReference type="Pfam" id="PF13821">
    <property type="entry name" value="DUF4187"/>
    <property type="match status" value="1"/>
</dbReference>
<evidence type="ECO:0000313" key="4">
    <source>
        <dbReference type="Proteomes" id="UP001219933"/>
    </source>
</evidence>
<dbReference type="PANTHER" id="PTHR21032">
    <property type="entry name" value="G PATCH DOMAIN-CONTAINING PROTEIN 11"/>
    <property type="match status" value="1"/>
</dbReference>
<dbReference type="InterPro" id="IPR039249">
    <property type="entry name" value="GPATCH11"/>
</dbReference>
<dbReference type="Proteomes" id="UP001219933">
    <property type="component" value="Chromosome 2"/>
</dbReference>
<feature type="domain" description="DUF4187" evidence="2">
    <location>
        <begin position="221"/>
        <end position="274"/>
    </location>
</feature>
<feature type="region of interest" description="Disordered" evidence="1">
    <location>
        <begin position="1"/>
        <end position="42"/>
    </location>
</feature>
<name>A0AAF0EPR6_9BASI</name>
<sequence>MSDALLAADTPRALSAAQERQLAHAKRQHAERDAAAANRAGVSLGEIEERQRGLHTDLFSRFEEEERTHTIGSGSAAALRMMQAMGYTRPSKPLRPDERWLRSRGAPRFGIGHAELSRRIASAAAQESGGGIDLSDYRSRSSAAARARHTQALLRKARNTCRNLDEDDGEEYSPLWLDPTMLPHTHSLYQPSAITGDNSRGYDEDERLLAWALNDAPQDTRDTAASFLSLSADARLELTIAQLRAYNYCIFCGHRYESAEELAAECPGATEDDHE</sequence>
<gene>
    <name evidence="3" type="ORF">MCUN1_001165</name>
</gene>
<evidence type="ECO:0000259" key="2">
    <source>
        <dbReference type="SMART" id="SM01173"/>
    </source>
</evidence>
<dbReference type="EMBL" id="CP119878">
    <property type="protein sequence ID" value="WFD34326.1"/>
    <property type="molecule type" value="Genomic_DNA"/>
</dbReference>
<organism evidence="3 4">
    <name type="scientific">Malassezia cuniculi</name>
    <dbReference type="NCBI Taxonomy" id="948313"/>
    <lineage>
        <taxon>Eukaryota</taxon>
        <taxon>Fungi</taxon>
        <taxon>Dikarya</taxon>
        <taxon>Basidiomycota</taxon>
        <taxon>Ustilaginomycotina</taxon>
        <taxon>Malasseziomycetes</taxon>
        <taxon>Malasseziales</taxon>
        <taxon>Malasseziaceae</taxon>
        <taxon>Malassezia</taxon>
    </lineage>
</organism>